<dbReference type="EMBL" id="QXUF01000014">
    <property type="protein sequence ID" value="RIN02196.1"/>
    <property type="molecule type" value="Genomic_DNA"/>
</dbReference>
<evidence type="ECO:0008006" key="4">
    <source>
        <dbReference type="Google" id="ProtNLM"/>
    </source>
</evidence>
<feature type="transmembrane region" description="Helical" evidence="1">
    <location>
        <begin position="81"/>
        <end position="102"/>
    </location>
</feature>
<keyword evidence="1" id="KW-0472">Membrane</keyword>
<evidence type="ECO:0000256" key="1">
    <source>
        <dbReference type="SAM" id="Phobius"/>
    </source>
</evidence>
<sequence>MNQQITQNNTQSERILASISYFSIFFAPIIVPIIIWIFADKPTSTHAAKSLIYHIITYIGPIFLIISIAMGGVVIDSQNTTVSVIALALVILLFTITIWYTLKNIYRGIKVLISDSSLYNP</sequence>
<dbReference type="Proteomes" id="UP000286317">
    <property type="component" value="Unassembled WGS sequence"/>
</dbReference>
<keyword evidence="3" id="KW-1185">Reference proteome</keyword>
<dbReference type="OrthoDB" id="2328241at2"/>
<dbReference type="AlphaFoldDB" id="A0A418IHP1"/>
<feature type="transmembrane region" description="Helical" evidence="1">
    <location>
        <begin position="51"/>
        <end position="75"/>
    </location>
</feature>
<keyword evidence="1" id="KW-0812">Transmembrane</keyword>
<comment type="caution">
    <text evidence="2">The sequence shown here is derived from an EMBL/GenBank/DDBJ whole genome shotgun (WGS) entry which is preliminary data.</text>
</comment>
<keyword evidence="1" id="KW-1133">Transmembrane helix</keyword>
<reference evidence="2 3" key="1">
    <citation type="journal article" date="2016" name="Front. Microbiol.">
        <title>Comprehensive Phylogenetic Analysis of Bovine Non-aureus Staphylococci Species Based on Whole-Genome Sequencing.</title>
        <authorList>
            <person name="Naushad S."/>
            <person name="Barkema H.W."/>
            <person name="Luby C."/>
            <person name="Condas L.A."/>
            <person name="Nobrega D.B."/>
            <person name="Carson D.A."/>
            <person name="De Buck J."/>
        </authorList>
    </citation>
    <scope>NUCLEOTIDE SEQUENCE [LARGE SCALE GENOMIC DNA]</scope>
    <source>
        <strain evidence="2 3">SNUC 4554</strain>
    </source>
</reference>
<accession>A0A418IHP1</accession>
<name>A0A418IHP1_9STAP</name>
<evidence type="ECO:0000313" key="2">
    <source>
        <dbReference type="EMBL" id="RIN02196.1"/>
    </source>
</evidence>
<organism evidence="2 3">
    <name type="scientific">Staphylococcus shinii</name>
    <dbReference type="NCBI Taxonomy" id="2912228"/>
    <lineage>
        <taxon>Bacteria</taxon>
        <taxon>Bacillati</taxon>
        <taxon>Bacillota</taxon>
        <taxon>Bacilli</taxon>
        <taxon>Bacillales</taxon>
        <taxon>Staphylococcaceae</taxon>
        <taxon>Staphylococcus</taxon>
    </lineage>
</organism>
<feature type="transmembrane region" description="Helical" evidence="1">
    <location>
        <begin position="15"/>
        <end position="39"/>
    </location>
</feature>
<gene>
    <name evidence="2" type="ORF">BU112_03170</name>
</gene>
<dbReference type="RefSeq" id="WP_101050976.1">
    <property type="nucleotide sequence ID" value="NZ_JAGEVL010000003.1"/>
</dbReference>
<evidence type="ECO:0000313" key="3">
    <source>
        <dbReference type="Proteomes" id="UP000286317"/>
    </source>
</evidence>
<dbReference type="GeneID" id="79050876"/>
<proteinExistence type="predicted"/>
<protein>
    <recommendedName>
        <fullName evidence="4">DUF4870 domain-containing protein</fullName>
    </recommendedName>
</protein>